<feature type="transmembrane region" description="Helical" evidence="7">
    <location>
        <begin position="553"/>
        <end position="574"/>
    </location>
</feature>
<keyword evidence="3 7" id="KW-1133">Transmembrane helix</keyword>
<dbReference type="InterPro" id="IPR002781">
    <property type="entry name" value="TM_pro_TauE-like"/>
</dbReference>
<evidence type="ECO:0000256" key="2">
    <source>
        <dbReference type="ARBA" id="ARBA00022692"/>
    </source>
</evidence>
<dbReference type="AlphaFoldDB" id="A0ABD3RXI7"/>
<dbReference type="PANTHER" id="PTHR14255:SF3">
    <property type="entry name" value="SULFITE EXPORTER TAUE_SAFE FAMILY PROTEIN 5-RELATED"/>
    <property type="match status" value="1"/>
</dbReference>
<evidence type="ECO:0000256" key="1">
    <source>
        <dbReference type="ARBA" id="ARBA00004141"/>
    </source>
</evidence>
<feature type="compositionally biased region" description="Polar residues" evidence="6">
    <location>
        <begin position="1"/>
        <end position="19"/>
    </location>
</feature>
<evidence type="ECO:0000256" key="6">
    <source>
        <dbReference type="SAM" id="MobiDB-lite"/>
    </source>
</evidence>
<feature type="transmembrane region" description="Helical" evidence="7">
    <location>
        <begin position="526"/>
        <end position="546"/>
    </location>
</feature>
<keyword evidence="2 7" id="KW-0812">Transmembrane</keyword>
<keyword evidence="9" id="KW-1185">Reference proteome</keyword>
<dbReference type="PANTHER" id="PTHR14255">
    <property type="entry name" value="CEREBLON"/>
    <property type="match status" value="1"/>
</dbReference>
<keyword evidence="4 7" id="KW-0472">Membrane</keyword>
<dbReference type="Pfam" id="PF01925">
    <property type="entry name" value="TauE"/>
    <property type="match status" value="2"/>
</dbReference>
<evidence type="ECO:0000313" key="9">
    <source>
        <dbReference type="Proteomes" id="UP001530377"/>
    </source>
</evidence>
<feature type="transmembrane region" description="Helical" evidence="7">
    <location>
        <begin position="31"/>
        <end position="50"/>
    </location>
</feature>
<evidence type="ECO:0000256" key="3">
    <source>
        <dbReference type="ARBA" id="ARBA00022989"/>
    </source>
</evidence>
<keyword evidence="5" id="KW-0175">Coiled coil</keyword>
<name>A0ABD3RXI7_9STRA</name>
<gene>
    <name evidence="8" type="ORF">ACHAXA_009113</name>
</gene>
<feature type="transmembrane region" description="Helical" evidence="7">
    <location>
        <begin position="434"/>
        <end position="456"/>
    </location>
</feature>
<evidence type="ECO:0000256" key="7">
    <source>
        <dbReference type="SAM" id="Phobius"/>
    </source>
</evidence>
<sequence length="621" mass="67445">MTTMMTNPAGTPSGGPNKNNYDKGIASRRRLTIAILLVLALVVVAVALVASSSSSSSPPSSSSSFLLRDSASDDEGDGEVVLLYSHLRQLRRRILIRLESRDHKKLLPLDSSDYAGFLYATLGLMIAAGGGIGGGGVLVPIYILIMKFTPKYAIPLSNVTVLGGAIANTLLSVKKRHPLVDRPLVDWDLILVMEPLTIAGALMGAFLNKLLPEAILVVLLVALLSFTAYETLKKAIRMYRAETKALLAERGRARVRDDGTRESELARMAREMDEVQAERDKETQVKALLDDVERNEGDNPGNMVLPNNSHSYDEVGKVMEGGGLETGDYAADEENDVEMIESQLPHQKRLCHDRDKLLKNVDMDDYGSSTFSSATDLKNQEDLSKILEEERHVPMGNVQVLCLTLAVVVFINLIKGGGSSFPSPLGIQCGSLSFWVANSLMLVWTLLVIAFARSYLIRRHEIKSRVGYTYVEGDIEWDRRATVVFPLICTSAGFFAGMFGVGGGIVTGPLMLAMGVHPKVSSATNAVMILFTSFPVTTSFIVFGLLDMEYAGVCLILGFTATLVGQWGLFFLMQKYQRNSYIAFSIGGIVLLSAFLMTIQSLIAMADSGGPRPPAGLCTVQ</sequence>
<evidence type="ECO:0000313" key="8">
    <source>
        <dbReference type="EMBL" id="KAL3816918.1"/>
    </source>
</evidence>
<dbReference type="GO" id="GO:0016020">
    <property type="term" value="C:membrane"/>
    <property type="evidence" value="ECO:0007669"/>
    <property type="project" value="UniProtKB-SubCell"/>
</dbReference>
<feature type="transmembrane region" description="Helical" evidence="7">
    <location>
        <begin position="395"/>
        <end position="414"/>
    </location>
</feature>
<feature type="transmembrane region" description="Helical" evidence="7">
    <location>
        <begin position="483"/>
        <end position="506"/>
    </location>
</feature>
<comment type="subcellular location">
    <subcellularLocation>
        <location evidence="1">Membrane</location>
        <topology evidence="1">Multi-pass membrane protein</topology>
    </subcellularLocation>
</comment>
<comment type="caution">
    <text evidence="8">The sequence shown here is derived from an EMBL/GenBank/DDBJ whole genome shotgun (WGS) entry which is preliminary data.</text>
</comment>
<organism evidence="8 9">
    <name type="scientific">Cyclostephanos tholiformis</name>
    <dbReference type="NCBI Taxonomy" id="382380"/>
    <lineage>
        <taxon>Eukaryota</taxon>
        <taxon>Sar</taxon>
        <taxon>Stramenopiles</taxon>
        <taxon>Ochrophyta</taxon>
        <taxon>Bacillariophyta</taxon>
        <taxon>Coscinodiscophyceae</taxon>
        <taxon>Thalassiosirophycidae</taxon>
        <taxon>Stephanodiscales</taxon>
        <taxon>Stephanodiscaceae</taxon>
        <taxon>Cyclostephanos</taxon>
    </lineage>
</organism>
<accession>A0ABD3RXI7</accession>
<reference evidence="8 9" key="1">
    <citation type="submission" date="2024-10" db="EMBL/GenBank/DDBJ databases">
        <title>Updated reference genomes for cyclostephanoid diatoms.</title>
        <authorList>
            <person name="Roberts W.R."/>
            <person name="Alverson A.J."/>
        </authorList>
    </citation>
    <scope>NUCLEOTIDE SEQUENCE [LARGE SCALE GENOMIC DNA]</scope>
    <source>
        <strain evidence="8 9">AJA228-03</strain>
    </source>
</reference>
<evidence type="ECO:0000256" key="4">
    <source>
        <dbReference type="ARBA" id="ARBA00023136"/>
    </source>
</evidence>
<evidence type="ECO:0000256" key="5">
    <source>
        <dbReference type="SAM" id="Coils"/>
    </source>
</evidence>
<proteinExistence type="predicted"/>
<feature type="compositionally biased region" description="Low complexity" evidence="6">
    <location>
        <begin position="52"/>
        <end position="69"/>
    </location>
</feature>
<feature type="region of interest" description="Disordered" evidence="6">
    <location>
        <begin position="52"/>
        <end position="74"/>
    </location>
</feature>
<protein>
    <recommendedName>
        <fullName evidence="10">Sulfite exporter TauE/SafE family protein</fullName>
    </recommendedName>
</protein>
<evidence type="ECO:0008006" key="10">
    <source>
        <dbReference type="Google" id="ProtNLM"/>
    </source>
</evidence>
<feature type="coiled-coil region" evidence="5">
    <location>
        <begin position="229"/>
        <end position="285"/>
    </location>
</feature>
<dbReference type="Proteomes" id="UP001530377">
    <property type="component" value="Unassembled WGS sequence"/>
</dbReference>
<feature type="transmembrane region" description="Helical" evidence="7">
    <location>
        <begin position="580"/>
        <end position="603"/>
    </location>
</feature>
<feature type="transmembrane region" description="Helical" evidence="7">
    <location>
        <begin position="117"/>
        <end position="145"/>
    </location>
</feature>
<feature type="region of interest" description="Disordered" evidence="6">
    <location>
        <begin position="1"/>
        <end position="21"/>
    </location>
</feature>
<dbReference type="EMBL" id="JALLPB020000126">
    <property type="protein sequence ID" value="KAL3816918.1"/>
    <property type="molecule type" value="Genomic_DNA"/>
</dbReference>
<feature type="transmembrane region" description="Helical" evidence="7">
    <location>
        <begin position="214"/>
        <end position="232"/>
    </location>
</feature>